<sequence length="435" mass="47744">MAVNTTPVLPSVLNNARQTVDTLFAFIKAQGDADYIGEAVSQLEHSLQTAHRAQKASADNETVLAALLHDVGRFIPKASEMPAMIALDGTYVGTASHEILGENYLRQLGFSDKVCQLVGAHVMAKRYLTAVNRGYYDTLSPSSKTTLRYQGGVFTEEQVKAAEKDPLLQMKLAVRRWDDLAKEAGAKTPSLADYRDLAVKCLIDSRAQISLHSRTYRMPTWQTVVICVDGFDPSYLERGVEDRILPTIGSFLKNGFHTTAKSAMPSFTNPNNVSIITGVSPAVHGIAGNYFLDRETGKEIMIQDDSLLRGSTILEQMSKNGVRVAAITAKDKLRKILKHGLRLGEDASICFSAEKAASCSEKEHGVSNVEDLVGRKQPDQFSADLSLFVLDAGIKILEQELADVFYLTLSDYVQHKHAPGEKEANDFYKALDSQV</sequence>
<dbReference type="SUPFAM" id="SSF53649">
    <property type="entry name" value="Alkaline phosphatase-like"/>
    <property type="match status" value="1"/>
</dbReference>
<protein>
    <submittedName>
        <fullName evidence="2">Alkaline phosphatase-like protein</fullName>
    </submittedName>
</protein>
<dbReference type="PANTHER" id="PTHR40202">
    <property type="match status" value="1"/>
</dbReference>
<dbReference type="AlphaFoldDB" id="A0A6A6UHX6"/>
<feature type="domain" description="HD" evidence="1">
    <location>
        <begin position="43"/>
        <end position="122"/>
    </location>
</feature>
<feature type="non-terminal residue" evidence="2">
    <location>
        <position position="435"/>
    </location>
</feature>
<gene>
    <name evidence="2" type="ORF">BT63DRAFT_371042</name>
</gene>
<dbReference type="CDD" id="cd00077">
    <property type="entry name" value="HDc"/>
    <property type="match status" value="1"/>
</dbReference>
<dbReference type="EMBL" id="MU004233">
    <property type="protein sequence ID" value="KAF2671400.1"/>
    <property type="molecule type" value="Genomic_DNA"/>
</dbReference>
<proteinExistence type="predicted"/>
<dbReference type="Pfam" id="PF01966">
    <property type="entry name" value="HD"/>
    <property type="match status" value="1"/>
</dbReference>
<evidence type="ECO:0000313" key="2">
    <source>
        <dbReference type="EMBL" id="KAF2671400.1"/>
    </source>
</evidence>
<dbReference type="InterPro" id="IPR017850">
    <property type="entry name" value="Alkaline_phosphatase_core_sf"/>
</dbReference>
<dbReference type="PANTHER" id="PTHR40202:SF1">
    <property type="entry name" value="HD DOMAIN-CONTAINING PROTEIN"/>
    <property type="match status" value="1"/>
</dbReference>
<reference evidence="2" key="1">
    <citation type="journal article" date="2020" name="Stud. Mycol.">
        <title>101 Dothideomycetes genomes: a test case for predicting lifestyles and emergence of pathogens.</title>
        <authorList>
            <person name="Haridas S."/>
            <person name="Albert R."/>
            <person name="Binder M."/>
            <person name="Bloem J."/>
            <person name="Labutti K."/>
            <person name="Salamov A."/>
            <person name="Andreopoulos B."/>
            <person name="Baker S."/>
            <person name="Barry K."/>
            <person name="Bills G."/>
            <person name="Bluhm B."/>
            <person name="Cannon C."/>
            <person name="Castanera R."/>
            <person name="Culley D."/>
            <person name="Daum C."/>
            <person name="Ezra D."/>
            <person name="Gonzalez J."/>
            <person name="Henrissat B."/>
            <person name="Kuo A."/>
            <person name="Liang C."/>
            <person name="Lipzen A."/>
            <person name="Lutzoni F."/>
            <person name="Magnuson J."/>
            <person name="Mondo S."/>
            <person name="Nolan M."/>
            <person name="Ohm R."/>
            <person name="Pangilinan J."/>
            <person name="Park H.-J."/>
            <person name="Ramirez L."/>
            <person name="Alfaro M."/>
            <person name="Sun H."/>
            <person name="Tritt A."/>
            <person name="Yoshinaga Y."/>
            <person name="Zwiers L.-H."/>
            <person name="Turgeon B."/>
            <person name="Goodwin S."/>
            <person name="Spatafora J."/>
            <person name="Crous P."/>
            <person name="Grigoriev I."/>
        </authorList>
    </citation>
    <scope>NUCLEOTIDE SEQUENCE</scope>
    <source>
        <strain evidence="2">CBS 115976</strain>
    </source>
</reference>
<dbReference type="InterPro" id="IPR052567">
    <property type="entry name" value="OP_Dioxygenase"/>
</dbReference>
<organism evidence="2 3">
    <name type="scientific">Microthyrium microscopicum</name>
    <dbReference type="NCBI Taxonomy" id="703497"/>
    <lineage>
        <taxon>Eukaryota</taxon>
        <taxon>Fungi</taxon>
        <taxon>Dikarya</taxon>
        <taxon>Ascomycota</taxon>
        <taxon>Pezizomycotina</taxon>
        <taxon>Dothideomycetes</taxon>
        <taxon>Dothideomycetes incertae sedis</taxon>
        <taxon>Microthyriales</taxon>
        <taxon>Microthyriaceae</taxon>
        <taxon>Microthyrium</taxon>
    </lineage>
</organism>
<dbReference type="OrthoDB" id="445007at2759"/>
<dbReference type="InterPro" id="IPR003607">
    <property type="entry name" value="HD/PDEase_dom"/>
</dbReference>
<dbReference type="InterPro" id="IPR002591">
    <property type="entry name" value="Phosphodiest/P_Trfase"/>
</dbReference>
<accession>A0A6A6UHX6</accession>
<keyword evidence="3" id="KW-1185">Reference proteome</keyword>
<dbReference type="InterPro" id="IPR006674">
    <property type="entry name" value="HD_domain"/>
</dbReference>
<dbReference type="CDD" id="cd16018">
    <property type="entry name" value="Enpp"/>
    <property type="match status" value="1"/>
</dbReference>
<dbReference type="Pfam" id="PF01663">
    <property type="entry name" value="Phosphodiest"/>
    <property type="match status" value="1"/>
</dbReference>
<dbReference type="SUPFAM" id="SSF109604">
    <property type="entry name" value="HD-domain/PDEase-like"/>
    <property type="match status" value="1"/>
</dbReference>
<dbReference type="Gene3D" id="1.10.3210.10">
    <property type="entry name" value="Hypothetical protein af1432"/>
    <property type="match status" value="1"/>
</dbReference>
<dbReference type="Proteomes" id="UP000799302">
    <property type="component" value="Unassembled WGS sequence"/>
</dbReference>
<evidence type="ECO:0000313" key="3">
    <source>
        <dbReference type="Proteomes" id="UP000799302"/>
    </source>
</evidence>
<evidence type="ECO:0000259" key="1">
    <source>
        <dbReference type="Pfam" id="PF01966"/>
    </source>
</evidence>
<name>A0A6A6UHX6_9PEZI</name>
<dbReference type="Gene3D" id="3.40.720.10">
    <property type="entry name" value="Alkaline Phosphatase, subunit A"/>
    <property type="match status" value="1"/>
</dbReference>